<keyword evidence="2" id="KW-1185">Reference proteome</keyword>
<accession>A0A2K8PTZ4</accession>
<dbReference type="RefSeq" id="WP_158740589.1">
    <property type="nucleotide sequence ID" value="NZ_CP024985.1"/>
</dbReference>
<dbReference type="InterPro" id="IPR011050">
    <property type="entry name" value="Pectin_lyase_fold/virulence"/>
</dbReference>
<dbReference type="SUPFAM" id="SSF51126">
    <property type="entry name" value="Pectin lyase-like"/>
    <property type="match status" value="1"/>
</dbReference>
<sequence length="190" mass="19365">MSLIGTRVIDNTATAEGGTARGGGIHVGRTGELTLTSSTVWGNDARAAGGTARGGGISNATGGSVTTDQSYISKNAAEAPEGGTAEGGGLFHAFGSTTPTKSTVTGNRAADGGGHLQRVRHGHAGRHQGPGQSTEQLRAAGRGSRVCGMSDQPQKNFCKKLWKISEGSSLASWSAKNQDAYSILSRTRQP</sequence>
<proteinExistence type="predicted"/>
<evidence type="ECO:0000313" key="1">
    <source>
        <dbReference type="EMBL" id="ATZ29125.1"/>
    </source>
</evidence>
<gene>
    <name evidence="1" type="ORF">SLAV_36800</name>
</gene>
<dbReference type="EMBL" id="CP024985">
    <property type="protein sequence ID" value="ATZ29125.1"/>
    <property type="molecule type" value="Genomic_DNA"/>
</dbReference>
<dbReference type="AlphaFoldDB" id="A0A2K8PTZ4"/>
<organism evidence="1 2">
    <name type="scientific">Streptomyces lavendulae subsp. lavendulae</name>
    <dbReference type="NCBI Taxonomy" id="58340"/>
    <lineage>
        <taxon>Bacteria</taxon>
        <taxon>Bacillati</taxon>
        <taxon>Actinomycetota</taxon>
        <taxon>Actinomycetes</taxon>
        <taxon>Kitasatosporales</taxon>
        <taxon>Streptomycetaceae</taxon>
        <taxon>Streptomyces</taxon>
    </lineage>
</organism>
<reference evidence="1 2" key="1">
    <citation type="submission" date="2017-11" db="EMBL/GenBank/DDBJ databases">
        <title>Complete genome sequence of Streptomyces lavendulae subsp. lavendulae CCM 3239 (formerly 'Streptomyces aureofaciens CCM 3239'), the producer of the angucycline-type antibiotic auricin.</title>
        <authorList>
            <person name="Busche T."/>
            <person name="Novakova R."/>
            <person name="Al'Dilaimi A."/>
            <person name="Homerova D."/>
            <person name="Feckova L."/>
            <person name="Rezuchova B."/>
            <person name="Mingyar E."/>
            <person name="Csolleiova D."/>
            <person name="Bekeova C."/>
            <person name="Winkler A."/>
            <person name="Sevcikova B."/>
            <person name="Kalinowski J."/>
            <person name="Kormanec J."/>
            <person name="Ruckert C."/>
        </authorList>
    </citation>
    <scope>NUCLEOTIDE SEQUENCE [LARGE SCALE GENOMIC DNA]</scope>
    <source>
        <strain evidence="1 2">CCM 3239</strain>
    </source>
</reference>
<dbReference type="KEGG" id="slx:SLAV_36800"/>
<name>A0A2K8PTZ4_STRLA</name>
<evidence type="ECO:0000313" key="2">
    <source>
        <dbReference type="Proteomes" id="UP000231791"/>
    </source>
</evidence>
<dbReference type="Proteomes" id="UP000231791">
    <property type="component" value="Chromosome"/>
</dbReference>
<protein>
    <submittedName>
        <fullName evidence="1">Uncharacterized protein</fullName>
    </submittedName>
</protein>
<dbReference type="GeneID" id="49389153"/>